<dbReference type="Proteomes" id="UP000663829">
    <property type="component" value="Unassembled WGS sequence"/>
</dbReference>
<dbReference type="EMBL" id="CAJOBC010000114">
    <property type="protein sequence ID" value="CAF3539245.1"/>
    <property type="molecule type" value="Genomic_DNA"/>
</dbReference>
<comment type="caution">
    <text evidence="2">The sequence shown here is derived from an EMBL/GenBank/DDBJ whole genome shotgun (WGS) entry which is preliminary data.</text>
</comment>
<evidence type="ECO:0000313" key="4">
    <source>
        <dbReference type="Proteomes" id="UP000663829"/>
    </source>
</evidence>
<dbReference type="PROSITE" id="PS50181">
    <property type="entry name" value="FBOX"/>
    <property type="match status" value="1"/>
</dbReference>
<organism evidence="2 4">
    <name type="scientific">Didymodactylos carnosus</name>
    <dbReference type="NCBI Taxonomy" id="1234261"/>
    <lineage>
        <taxon>Eukaryota</taxon>
        <taxon>Metazoa</taxon>
        <taxon>Spiralia</taxon>
        <taxon>Gnathifera</taxon>
        <taxon>Rotifera</taxon>
        <taxon>Eurotatoria</taxon>
        <taxon>Bdelloidea</taxon>
        <taxon>Philodinida</taxon>
        <taxon>Philodinidae</taxon>
        <taxon>Didymodactylos</taxon>
    </lineage>
</organism>
<dbReference type="OrthoDB" id="432299at2759"/>
<dbReference type="Proteomes" id="UP000681722">
    <property type="component" value="Unassembled WGS sequence"/>
</dbReference>
<protein>
    <recommendedName>
        <fullName evidence="1">F-box domain-containing protein</fullName>
    </recommendedName>
</protein>
<accession>A0A813PQI2</accession>
<proteinExistence type="predicted"/>
<feature type="domain" description="F-box" evidence="1">
    <location>
        <begin position="1"/>
        <end position="48"/>
    </location>
</feature>
<evidence type="ECO:0000313" key="3">
    <source>
        <dbReference type="EMBL" id="CAF3539245.1"/>
    </source>
</evidence>
<sequence>MSLLDLPNVVLVKIFKNVGIYETVRLFYKCRSKRIKPVLNDPSIWSYVHLSNSLLPSINYEIFDYFCQLLISNQLYVQTLIIDNDFEDICRQLLYNNGFNLFNFRSLKHLIINNEQILLKEQHCLFSKCSSTLETLKLNENYTNDKCDLKKFPYLTNLQLTIYNNIDHQSFQHLIELNIKIMFDYSSRDVFSRLNQCYQLRIFKLNFLLLNDIHFSYEFEQFLFKCSSIEFIYLNYLNGICQLIDIYLIIFRKTNLKRLILINMIDYNRMKMIMNNNQLYIPNEYFQIILPNNSRSLQTSSNYSCIRNELWFKRNIICIDYIQCYTTSMNLYNKIINNNSISTTISWSDKQPQTFELYILRTIYNTSYLHLIQSLTISNVQLSYNGLFVLITRLENLFKITMSHIKIDQMGYAFNDIKTQICEHKQINMISHLKELIMKHIQMSPRTMIQLCLILKYIRILSMDDVQLFKRKKGKDTRITILTIMKQTFMYTMSNKWNLLHTFILGKNMIQKQQDIDLLLTNGYSFRLNHLRITLELNFEYQQLFLKSMKKILKNYSKLTCLILDIRPDNNNNNNNNNNLKFSLEQLIEQVRKSNVKCYNNNNSSIYRYCFDIDQNDDEFLIEEEYFYKKKRTLCGIPIQNRKQKN</sequence>
<reference evidence="2" key="1">
    <citation type="submission" date="2021-02" db="EMBL/GenBank/DDBJ databases">
        <authorList>
            <person name="Nowell W R."/>
        </authorList>
    </citation>
    <scope>NUCLEOTIDE SEQUENCE</scope>
</reference>
<gene>
    <name evidence="2" type="ORF">GPM918_LOCUS1258</name>
    <name evidence="3" type="ORF">SRO942_LOCUS1258</name>
</gene>
<dbReference type="InterPro" id="IPR001810">
    <property type="entry name" value="F-box_dom"/>
</dbReference>
<dbReference type="EMBL" id="CAJNOQ010000114">
    <property type="protein sequence ID" value="CAF0758659.1"/>
    <property type="molecule type" value="Genomic_DNA"/>
</dbReference>
<name>A0A813PQI2_9BILA</name>
<keyword evidence="4" id="KW-1185">Reference proteome</keyword>
<dbReference type="AlphaFoldDB" id="A0A813PQI2"/>
<evidence type="ECO:0000259" key="1">
    <source>
        <dbReference type="PROSITE" id="PS50181"/>
    </source>
</evidence>
<evidence type="ECO:0000313" key="2">
    <source>
        <dbReference type="EMBL" id="CAF0758659.1"/>
    </source>
</evidence>